<name>A0A0E9N244_9BACT</name>
<accession>A0A0E9N244</accession>
<evidence type="ECO:0000313" key="1">
    <source>
        <dbReference type="EMBL" id="GAO43894.1"/>
    </source>
</evidence>
<evidence type="ECO:0000313" key="2">
    <source>
        <dbReference type="Proteomes" id="UP000033121"/>
    </source>
</evidence>
<sequence>MSQNLFEKLQYNEEKNLLIQGLPSSIEKQFSKMTFAKNVTPLLKSRRIDFALVFAINENQLNGILEDVLPALHDDSKLWIAYPKSSSKIVSNLNRDCSWDKVVNAGYEGVRQVALDSVWSALRFKRAQRIKEMRRASANGGQPAPVEGVDFVNRTVDAPPDLQKLLQLKKNRKAHEFFDTLSFTNKKEYAVWITSAKKEETRVARVEASLEKLLAGKKNPSEK</sequence>
<proteinExistence type="predicted"/>
<comment type="caution">
    <text evidence="1">The sequence shown here is derived from an EMBL/GenBank/DDBJ whole genome shotgun (WGS) entry which is preliminary data.</text>
</comment>
<dbReference type="OrthoDB" id="9800461at2"/>
<dbReference type="Proteomes" id="UP000033121">
    <property type="component" value="Unassembled WGS sequence"/>
</dbReference>
<dbReference type="RefSeq" id="WP_046369709.1">
    <property type="nucleotide sequence ID" value="NZ_BBWV01000002.1"/>
</dbReference>
<dbReference type="EMBL" id="BBWV01000002">
    <property type="protein sequence ID" value="GAO43894.1"/>
    <property type="molecule type" value="Genomic_DNA"/>
</dbReference>
<dbReference type="AlphaFoldDB" id="A0A0E9N244"/>
<organism evidence="1 2">
    <name type="scientific">Flavihumibacter petaseus NBRC 106054</name>
    <dbReference type="NCBI Taxonomy" id="1220578"/>
    <lineage>
        <taxon>Bacteria</taxon>
        <taxon>Pseudomonadati</taxon>
        <taxon>Bacteroidota</taxon>
        <taxon>Chitinophagia</taxon>
        <taxon>Chitinophagales</taxon>
        <taxon>Chitinophagaceae</taxon>
        <taxon>Flavihumibacter</taxon>
    </lineage>
</organism>
<dbReference type="STRING" id="1220578.FPE01S_02_10000"/>
<gene>
    <name evidence="1" type="ORF">FPE01S_02_10000</name>
</gene>
<keyword evidence="2" id="KW-1185">Reference proteome</keyword>
<dbReference type="Pfam" id="PF13376">
    <property type="entry name" value="OmdA"/>
    <property type="match status" value="1"/>
</dbReference>
<protein>
    <recommendedName>
        <fullName evidence="3">Bacteriocin-protection protein</fullName>
    </recommendedName>
</protein>
<evidence type="ECO:0008006" key="3">
    <source>
        <dbReference type="Google" id="ProtNLM"/>
    </source>
</evidence>
<reference evidence="1 2" key="1">
    <citation type="submission" date="2015-04" db="EMBL/GenBank/DDBJ databases">
        <title>Whole genome shotgun sequence of Flavihumibacter petaseus NBRC 106054.</title>
        <authorList>
            <person name="Miyazawa S."/>
            <person name="Hosoyama A."/>
            <person name="Hashimoto M."/>
            <person name="Noguchi M."/>
            <person name="Tsuchikane K."/>
            <person name="Ohji S."/>
            <person name="Yamazoe A."/>
            <person name="Ichikawa N."/>
            <person name="Kimura A."/>
            <person name="Fujita N."/>
        </authorList>
    </citation>
    <scope>NUCLEOTIDE SEQUENCE [LARGE SCALE GENOMIC DNA]</scope>
    <source>
        <strain evidence="1 2">NBRC 106054</strain>
    </source>
</reference>